<evidence type="ECO:0000256" key="1">
    <source>
        <dbReference type="SAM" id="MobiDB-lite"/>
    </source>
</evidence>
<dbReference type="AlphaFoldDB" id="A0A0E9S0X6"/>
<accession>A0A0E9S0X6</accession>
<reference evidence="2" key="1">
    <citation type="submission" date="2014-11" db="EMBL/GenBank/DDBJ databases">
        <authorList>
            <person name="Amaro Gonzalez C."/>
        </authorList>
    </citation>
    <scope>NUCLEOTIDE SEQUENCE</scope>
</reference>
<reference evidence="2" key="2">
    <citation type="journal article" date="2015" name="Fish Shellfish Immunol.">
        <title>Early steps in the European eel (Anguilla anguilla)-Vibrio vulnificus interaction in the gills: Role of the RtxA13 toxin.</title>
        <authorList>
            <person name="Callol A."/>
            <person name="Pajuelo D."/>
            <person name="Ebbesson L."/>
            <person name="Teles M."/>
            <person name="MacKenzie S."/>
            <person name="Amaro C."/>
        </authorList>
    </citation>
    <scope>NUCLEOTIDE SEQUENCE</scope>
</reference>
<organism evidence="2">
    <name type="scientific">Anguilla anguilla</name>
    <name type="common">European freshwater eel</name>
    <name type="synonym">Muraena anguilla</name>
    <dbReference type="NCBI Taxonomy" id="7936"/>
    <lineage>
        <taxon>Eukaryota</taxon>
        <taxon>Metazoa</taxon>
        <taxon>Chordata</taxon>
        <taxon>Craniata</taxon>
        <taxon>Vertebrata</taxon>
        <taxon>Euteleostomi</taxon>
        <taxon>Actinopterygii</taxon>
        <taxon>Neopterygii</taxon>
        <taxon>Teleostei</taxon>
        <taxon>Anguilliformes</taxon>
        <taxon>Anguillidae</taxon>
        <taxon>Anguilla</taxon>
    </lineage>
</organism>
<dbReference type="EMBL" id="GBXM01074399">
    <property type="protein sequence ID" value="JAH34178.1"/>
    <property type="molecule type" value="Transcribed_RNA"/>
</dbReference>
<feature type="region of interest" description="Disordered" evidence="1">
    <location>
        <begin position="1"/>
        <end position="26"/>
    </location>
</feature>
<name>A0A0E9S0X6_ANGAN</name>
<proteinExistence type="predicted"/>
<evidence type="ECO:0000313" key="2">
    <source>
        <dbReference type="EMBL" id="JAH34178.1"/>
    </source>
</evidence>
<sequence length="26" mass="2914">MRMTLLKQNRTTPQVCTTKGGPEPLL</sequence>
<feature type="compositionally biased region" description="Polar residues" evidence="1">
    <location>
        <begin position="1"/>
        <end position="17"/>
    </location>
</feature>
<protein>
    <submittedName>
        <fullName evidence="2">Uncharacterized protein</fullName>
    </submittedName>
</protein>